<sequence>MTQKFGIDVSELAGMILVAYNPDNSIRWWNVSATMNMAFVMFVQYTLIIYCAVRMYLGMESKLQMLSMSLRNLHQQFFKTLVLQMASPTITLFAPAILIICLPIFDLEIDLPTGIFLCAFTLYPAMDAMIVIYVVKDYKKAVRSKANVSIEFL</sequence>
<proteinExistence type="predicted"/>
<feature type="transmembrane region" description="Helical" evidence="1">
    <location>
        <begin position="37"/>
        <end position="57"/>
    </location>
</feature>
<evidence type="ECO:0008006" key="4">
    <source>
        <dbReference type="Google" id="ProtNLM"/>
    </source>
</evidence>
<evidence type="ECO:0000313" key="3">
    <source>
        <dbReference type="Proteomes" id="UP000230233"/>
    </source>
</evidence>
<dbReference type="Proteomes" id="UP000230233">
    <property type="component" value="Chromosome V"/>
</dbReference>
<dbReference type="InterPro" id="IPR019428">
    <property type="entry name" value="7TM_GPCR_serpentine_rcpt_Str"/>
</dbReference>
<organism evidence="2 3">
    <name type="scientific">Caenorhabditis nigoni</name>
    <dbReference type="NCBI Taxonomy" id="1611254"/>
    <lineage>
        <taxon>Eukaryota</taxon>
        <taxon>Metazoa</taxon>
        <taxon>Ecdysozoa</taxon>
        <taxon>Nematoda</taxon>
        <taxon>Chromadorea</taxon>
        <taxon>Rhabditida</taxon>
        <taxon>Rhabditina</taxon>
        <taxon>Rhabditomorpha</taxon>
        <taxon>Rhabditoidea</taxon>
        <taxon>Rhabditidae</taxon>
        <taxon>Peloderinae</taxon>
        <taxon>Caenorhabditis</taxon>
    </lineage>
</organism>
<gene>
    <name evidence="2" type="primary">Cnig_chr_V.g17467</name>
    <name evidence="2" type="ORF">B9Z55_017467</name>
</gene>
<dbReference type="Pfam" id="PF10326">
    <property type="entry name" value="7TM_GPCR_Str"/>
    <property type="match status" value="1"/>
</dbReference>
<keyword evidence="1" id="KW-0812">Transmembrane</keyword>
<dbReference type="AlphaFoldDB" id="A0A2G5T9U4"/>
<protein>
    <recommendedName>
        <fullName evidence="4">Seven TM Receptor</fullName>
    </recommendedName>
</protein>
<keyword evidence="3" id="KW-1185">Reference proteome</keyword>
<keyword evidence="1" id="KW-0472">Membrane</keyword>
<name>A0A2G5T9U4_9PELO</name>
<dbReference type="PANTHER" id="PTHR46000">
    <property type="entry name" value="SEVEN TM RECEPTOR-RELATED"/>
    <property type="match status" value="1"/>
</dbReference>
<comment type="caution">
    <text evidence="2">The sequence shown here is derived from an EMBL/GenBank/DDBJ whole genome shotgun (WGS) entry which is preliminary data.</text>
</comment>
<feature type="transmembrane region" description="Helical" evidence="1">
    <location>
        <begin position="77"/>
        <end position="105"/>
    </location>
</feature>
<keyword evidence="1" id="KW-1133">Transmembrane helix</keyword>
<dbReference type="OrthoDB" id="5854941at2759"/>
<accession>A0A2G5T9U4</accession>
<evidence type="ECO:0000256" key="1">
    <source>
        <dbReference type="SAM" id="Phobius"/>
    </source>
</evidence>
<reference evidence="3" key="1">
    <citation type="submission" date="2017-10" db="EMBL/GenBank/DDBJ databases">
        <title>Rapid genome shrinkage in a self-fertile nematode reveals novel sperm competition proteins.</title>
        <authorList>
            <person name="Yin D."/>
            <person name="Schwarz E.M."/>
            <person name="Thomas C.G."/>
            <person name="Felde R.L."/>
            <person name="Korf I.F."/>
            <person name="Cutter A.D."/>
            <person name="Schartner C.M."/>
            <person name="Ralston E.J."/>
            <person name="Meyer B.J."/>
            <person name="Haag E.S."/>
        </authorList>
    </citation>
    <scope>NUCLEOTIDE SEQUENCE [LARGE SCALE GENOMIC DNA]</scope>
    <source>
        <strain evidence="3">JU1422</strain>
    </source>
</reference>
<feature type="transmembrane region" description="Helical" evidence="1">
    <location>
        <begin position="111"/>
        <end position="135"/>
    </location>
</feature>
<dbReference type="SUPFAM" id="SSF81321">
    <property type="entry name" value="Family A G protein-coupled receptor-like"/>
    <property type="match status" value="1"/>
</dbReference>
<dbReference type="PANTHER" id="PTHR46000:SF11">
    <property type="entry name" value="SEVEN TM RECEPTOR"/>
    <property type="match status" value="1"/>
</dbReference>
<evidence type="ECO:0000313" key="2">
    <source>
        <dbReference type="EMBL" id="PIC23949.1"/>
    </source>
</evidence>
<dbReference type="EMBL" id="PDUG01000005">
    <property type="protein sequence ID" value="PIC23949.1"/>
    <property type="molecule type" value="Genomic_DNA"/>
</dbReference>